<dbReference type="Pfam" id="PF02388">
    <property type="entry name" value="FemAB"/>
    <property type="match status" value="1"/>
</dbReference>
<name>A0A4R6TKH9_9FLAO</name>
<evidence type="ECO:0000256" key="1">
    <source>
        <dbReference type="ARBA" id="ARBA00009943"/>
    </source>
</evidence>
<dbReference type="PANTHER" id="PTHR36174">
    <property type="entry name" value="LIPID II:GLYCINE GLYCYLTRANSFERASE"/>
    <property type="match status" value="1"/>
</dbReference>
<evidence type="ECO:0000313" key="7">
    <source>
        <dbReference type="EMBL" id="TDQ31157.1"/>
    </source>
</evidence>
<organism evidence="7 8">
    <name type="scientific">Zeaxanthinibacter enoshimensis</name>
    <dbReference type="NCBI Taxonomy" id="392009"/>
    <lineage>
        <taxon>Bacteria</taxon>
        <taxon>Pseudomonadati</taxon>
        <taxon>Bacteroidota</taxon>
        <taxon>Flavobacteriia</taxon>
        <taxon>Flavobacteriales</taxon>
        <taxon>Flavobacteriaceae</taxon>
        <taxon>Zeaxanthinibacter</taxon>
    </lineage>
</organism>
<keyword evidence="8" id="KW-1185">Reference proteome</keyword>
<gene>
    <name evidence="7" type="ORF">CLV82_1859</name>
</gene>
<dbReference type="OrthoDB" id="9785911at2"/>
<reference evidence="7 8" key="1">
    <citation type="submission" date="2019-03" db="EMBL/GenBank/DDBJ databases">
        <title>Genomic Encyclopedia of Archaeal and Bacterial Type Strains, Phase II (KMG-II): from individual species to whole genera.</title>
        <authorList>
            <person name="Goeker M."/>
        </authorList>
    </citation>
    <scope>NUCLEOTIDE SEQUENCE [LARGE SCALE GENOMIC DNA]</scope>
    <source>
        <strain evidence="7 8">DSM 18435</strain>
    </source>
</reference>
<sequence>MIKIIKDKDSWNEVIGSFIDADVYHTYDYHHISKGIDETPVLIKYSDDEQVIALPLLIRSIEGTDYKDATSVYGYSGPLCRDCRVRKANTSNFKEELDALFNKNNIVSIFSRLHPFISYQTELLSKMGEIVSPGKVVSINLGLSDEEQQQYYNRRLRTYINKCRRTYKVKEVDTDDEIRAFIEMYTETMKRVNAKEKYFFDADYFFNFMKSEYFDKKLLIALDKESNEIAAGALFIMKNQMVNYHLSGLKDEYLKLNPIKLLLEIVREESTREGYSYFNLGGGVGNKEDSLFRFKAGYSKDVKDFNLWRYVVNQEIYEKLSKEHLKETAPAISSQLQDFFPLYRVETSETENEK</sequence>
<accession>A0A4R6TKH9</accession>
<evidence type="ECO:0000256" key="4">
    <source>
        <dbReference type="ARBA" id="ARBA00022984"/>
    </source>
</evidence>
<proteinExistence type="inferred from homology"/>
<dbReference type="Gene3D" id="3.40.630.30">
    <property type="match status" value="1"/>
</dbReference>
<keyword evidence="6" id="KW-0961">Cell wall biogenesis/degradation</keyword>
<dbReference type="InterPro" id="IPR016181">
    <property type="entry name" value="Acyl_CoA_acyltransferase"/>
</dbReference>
<keyword evidence="2 7" id="KW-0808">Transferase</keyword>
<keyword evidence="5" id="KW-0012">Acyltransferase</keyword>
<evidence type="ECO:0000256" key="3">
    <source>
        <dbReference type="ARBA" id="ARBA00022960"/>
    </source>
</evidence>
<dbReference type="Proteomes" id="UP000295468">
    <property type="component" value="Unassembled WGS sequence"/>
</dbReference>
<dbReference type="InterPro" id="IPR050644">
    <property type="entry name" value="PG_Glycine_Bridge_Synth"/>
</dbReference>
<dbReference type="PANTHER" id="PTHR36174:SF1">
    <property type="entry name" value="LIPID II:GLYCINE GLYCYLTRANSFERASE"/>
    <property type="match status" value="1"/>
</dbReference>
<dbReference type="SUPFAM" id="SSF55729">
    <property type="entry name" value="Acyl-CoA N-acyltransferases (Nat)"/>
    <property type="match status" value="1"/>
</dbReference>
<dbReference type="AlphaFoldDB" id="A0A4R6TKH9"/>
<comment type="caution">
    <text evidence="7">The sequence shown here is derived from an EMBL/GenBank/DDBJ whole genome shotgun (WGS) entry which is preliminary data.</text>
</comment>
<evidence type="ECO:0000256" key="5">
    <source>
        <dbReference type="ARBA" id="ARBA00023315"/>
    </source>
</evidence>
<evidence type="ECO:0000313" key="8">
    <source>
        <dbReference type="Proteomes" id="UP000295468"/>
    </source>
</evidence>
<dbReference type="GO" id="GO:0071555">
    <property type="term" value="P:cell wall organization"/>
    <property type="evidence" value="ECO:0007669"/>
    <property type="project" value="UniProtKB-KW"/>
</dbReference>
<dbReference type="GO" id="GO:0009252">
    <property type="term" value="P:peptidoglycan biosynthetic process"/>
    <property type="evidence" value="ECO:0007669"/>
    <property type="project" value="UniProtKB-KW"/>
</dbReference>
<comment type="similarity">
    <text evidence="1">Belongs to the FemABX family.</text>
</comment>
<keyword evidence="3" id="KW-0133">Cell shape</keyword>
<dbReference type="InterPro" id="IPR003447">
    <property type="entry name" value="FEMABX"/>
</dbReference>
<evidence type="ECO:0000256" key="6">
    <source>
        <dbReference type="ARBA" id="ARBA00023316"/>
    </source>
</evidence>
<dbReference type="EMBL" id="SNYI01000002">
    <property type="protein sequence ID" value="TDQ31157.1"/>
    <property type="molecule type" value="Genomic_DNA"/>
</dbReference>
<dbReference type="GO" id="GO:0016755">
    <property type="term" value="F:aminoacyltransferase activity"/>
    <property type="evidence" value="ECO:0007669"/>
    <property type="project" value="InterPro"/>
</dbReference>
<dbReference type="PROSITE" id="PS51191">
    <property type="entry name" value="FEMABX"/>
    <property type="match status" value="1"/>
</dbReference>
<dbReference type="RefSeq" id="WP_133644003.1">
    <property type="nucleotide sequence ID" value="NZ_SNYI01000002.1"/>
</dbReference>
<evidence type="ECO:0000256" key="2">
    <source>
        <dbReference type="ARBA" id="ARBA00022679"/>
    </source>
</evidence>
<keyword evidence="4" id="KW-0573">Peptidoglycan synthesis</keyword>
<protein>
    <submittedName>
        <fullName evidence="7">Acetyltransferase (GNAT) family protein</fullName>
    </submittedName>
</protein>
<dbReference type="GO" id="GO:0008360">
    <property type="term" value="P:regulation of cell shape"/>
    <property type="evidence" value="ECO:0007669"/>
    <property type="project" value="UniProtKB-KW"/>
</dbReference>